<accession>A0A212JNK5</accession>
<organism evidence="1">
    <name type="scientific">uncultured delta proteobacterium</name>
    <dbReference type="NCBI Taxonomy" id="34034"/>
    <lineage>
        <taxon>Bacteria</taxon>
        <taxon>Deltaproteobacteria</taxon>
        <taxon>environmental samples</taxon>
    </lineage>
</organism>
<evidence type="ECO:0000313" key="1">
    <source>
        <dbReference type="EMBL" id="SBW01009.1"/>
    </source>
</evidence>
<proteinExistence type="predicted"/>
<reference evidence="1" key="1">
    <citation type="submission" date="2016-04" db="EMBL/GenBank/DDBJ databases">
        <authorList>
            <person name="Evans L.H."/>
            <person name="Alamgir A."/>
            <person name="Owens N."/>
            <person name="Weber N.D."/>
            <person name="Virtaneva K."/>
            <person name="Barbian K."/>
            <person name="Babar A."/>
            <person name="Rosenke K."/>
        </authorList>
    </citation>
    <scope>NUCLEOTIDE SEQUENCE</scope>
    <source>
        <strain evidence="1">86</strain>
    </source>
</reference>
<dbReference type="EMBL" id="FLUQ01000001">
    <property type="protein sequence ID" value="SBW01009.1"/>
    <property type="molecule type" value="Genomic_DNA"/>
</dbReference>
<sequence>MQNKEYLRAAAKAIAQQIEGNLLVIGVSLDPDVADYMGAFEEEAITLADVVEDGLLTVTNSGEVMYVGNN</sequence>
<gene>
    <name evidence="1" type="ORF">KL86DPRO_11882</name>
</gene>
<protein>
    <submittedName>
        <fullName evidence="1">Uncharacterized protein</fullName>
    </submittedName>
</protein>
<name>A0A212JNK5_9DELT</name>
<dbReference type="AlphaFoldDB" id="A0A212JNK5"/>